<organism evidence="3 4">
    <name type="scientific">Halomonas citrativorans</name>
    <dbReference type="NCBI Taxonomy" id="2742612"/>
    <lineage>
        <taxon>Bacteria</taxon>
        <taxon>Pseudomonadati</taxon>
        <taxon>Pseudomonadota</taxon>
        <taxon>Gammaproteobacteria</taxon>
        <taxon>Oceanospirillales</taxon>
        <taxon>Halomonadaceae</taxon>
        <taxon>Halomonas</taxon>
    </lineage>
</organism>
<keyword evidence="4" id="KW-1185">Reference proteome</keyword>
<sequence length="100" mass="11425">MEKDIEVQSNLKIPKSLKEKLKAAAKENHRSMTAEVVARLEKSFKDEQSDALVDDVPPEQMLKIFDIFRQELEEKIKRGEAGKGIPKLSRKLSSSNKDEE</sequence>
<evidence type="ECO:0000256" key="1">
    <source>
        <dbReference type="SAM" id="MobiDB-lite"/>
    </source>
</evidence>
<name>A0ABR9FDM5_9GAMM</name>
<dbReference type="RefSeq" id="WP_192528114.1">
    <property type="nucleotide sequence ID" value="NZ_RRZC01000016.1"/>
</dbReference>
<dbReference type="InterPro" id="IPR010985">
    <property type="entry name" value="Ribbon_hlx_hlx"/>
</dbReference>
<gene>
    <name evidence="3" type="ORF">EI163_13690</name>
</gene>
<dbReference type="InterPro" id="IPR013321">
    <property type="entry name" value="Arc_rbn_hlx_hlx"/>
</dbReference>
<dbReference type="Pfam" id="PF03869">
    <property type="entry name" value="Arc"/>
    <property type="match status" value="1"/>
</dbReference>
<feature type="region of interest" description="Disordered" evidence="1">
    <location>
        <begin position="79"/>
        <end position="100"/>
    </location>
</feature>
<dbReference type="SUPFAM" id="SSF47598">
    <property type="entry name" value="Ribbon-helix-helix"/>
    <property type="match status" value="1"/>
</dbReference>
<dbReference type="EMBL" id="RRZC01000016">
    <property type="protein sequence ID" value="MBE0404593.1"/>
    <property type="molecule type" value="Genomic_DNA"/>
</dbReference>
<reference evidence="3 4" key="1">
    <citation type="submission" date="2020-07" db="EMBL/GenBank/DDBJ databases">
        <title>Halophilic bacteria isolated from french cheeses.</title>
        <authorList>
            <person name="Kothe C.I."/>
            <person name="Farah-Kraiem B."/>
            <person name="Renault P."/>
            <person name="Dridi B."/>
        </authorList>
    </citation>
    <scope>NUCLEOTIDE SEQUENCE [LARGE SCALE GENOMIC DNA]</scope>
    <source>
        <strain evidence="3 4">FME16</strain>
    </source>
</reference>
<protein>
    <submittedName>
        <fullName evidence="3">Arc family DNA-binding protein</fullName>
    </submittedName>
</protein>
<accession>A0ABR9FDM5</accession>
<dbReference type="Proteomes" id="UP000754821">
    <property type="component" value="Unassembled WGS sequence"/>
</dbReference>
<evidence type="ECO:0000259" key="2">
    <source>
        <dbReference type="Pfam" id="PF03869"/>
    </source>
</evidence>
<feature type="compositionally biased region" description="Polar residues" evidence="1">
    <location>
        <begin position="91"/>
        <end position="100"/>
    </location>
</feature>
<keyword evidence="3" id="KW-0238">DNA-binding</keyword>
<dbReference type="Gene3D" id="1.10.1220.10">
    <property type="entry name" value="Met repressor-like"/>
    <property type="match status" value="1"/>
</dbReference>
<feature type="domain" description="Arc-like DNA binding" evidence="2">
    <location>
        <begin position="10"/>
        <end position="47"/>
    </location>
</feature>
<evidence type="ECO:0000313" key="3">
    <source>
        <dbReference type="EMBL" id="MBE0404593.1"/>
    </source>
</evidence>
<comment type="caution">
    <text evidence="3">The sequence shown here is derived from an EMBL/GenBank/DDBJ whole genome shotgun (WGS) entry which is preliminary data.</text>
</comment>
<evidence type="ECO:0000313" key="4">
    <source>
        <dbReference type="Proteomes" id="UP000754821"/>
    </source>
</evidence>
<proteinExistence type="predicted"/>
<dbReference type="GO" id="GO:0003677">
    <property type="term" value="F:DNA binding"/>
    <property type="evidence" value="ECO:0007669"/>
    <property type="project" value="UniProtKB-KW"/>
</dbReference>
<dbReference type="InterPro" id="IPR005569">
    <property type="entry name" value="Arc_DNA-bd_dom"/>
</dbReference>